<reference evidence="2 3" key="1">
    <citation type="submission" date="2014-08" db="EMBL/GenBank/DDBJ databases">
        <authorList>
            <person name="Moulin Lionel"/>
        </authorList>
    </citation>
    <scope>NUCLEOTIDE SEQUENCE [LARGE SCALE GENOMIC DNA]</scope>
</reference>
<dbReference type="GO" id="GO:0016020">
    <property type="term" value="C:membrane"/>
    <property type="evidence" value="ECO:0007669"/>
    <property type="project" value="InterPro"/>
</dbReference>
<gene>
    <name evidence="2" type="ORF">MPLDJ20_100017</name>
</gene>
<feature type="transmembrane region" description="Helical" evidence="1">
    <location>
        <begin position="152"/>
        <end position="172"/>
    </location>
</feature>
<accession>A0A090DDQ5</accession>
<organism evidence="2 3">
    <name type="scientific">Mesorhizobium plurifarium</name>
    <dbReference type="NCBI Taxonomy" id="69974"/>
    <lineage>
        <taxon>Bacteria</taxon>
        <taxon>Pseudomonadati</taxon>
        <taxon>Pseudomonadota</taxon>
        <taxon>Alphaproteobacteria</taxon>
        <taxon>Hyphomicrobiales</taxon>
        <taxon>Phyllobacteriaceae</taxon>
        <taxon>Mesorhizobium</taxon>
    </lineage>
</organism>
<dbReference type="GO" id="GO:0016780">
    <property type="term" value="F:phosphotransferase activity, for other substituted phosphate groups"/>
    <property type="evidence" value="ECO:0007669"/>
    <property type="project" value="InterPro"/>
</dbReference>
<evidence type="ECO:0000313" key="3">
    <source>
        <dbReference type="Proteomes" id="UP000046373"/>
    </source>
</evidence>
<feature type="transmembrane region" description="Helical" evidence="1">
    <location>
        <begin position="126"/>
        <end position="146"/>
    </location>
</feature>
<dbReference type="AlphaFoldDB" id="A0A090DDQ5"/>
<feature type="transmembrane region" description="Helical" evidence="1">
    <location>
        <begin position="179"/>
        <end position="198"/>
    </location>
</feature>
<evidence type="ECO:0008006" key="4">
    <source>
        <dbReference type="Google" id="ProtNLM"/>
    </source>
</evidence>
<keyword evidence="1" id="KW-0812">Transmembrane</keyword>
<sequence>MIRLLVDPANAMTAIGLALSSIGIDFSIAGFPEIGVAIVLWALLADHFDGIVARRMRGSRSAQTAEVGKNLDSLADLVSAGIFPAVTLIVVGHGSPLCVVSAAVLVVASALRLSFFNVVGSPTGRFVGVPTSWVMPVTAIVFLFRPTLPETIFAKLFASLLILLASLHVSPVRVPKTAGFMYLVVTAFCVVASAALAFRGAS</sequence>
<dbReference type="InterPro" id="IPR000462">
    <property type="entry name" value="CDP-OH_P_trans"/>
</dbReference>
<evidence type="ECO:0000313" key="2">
    <source>
        <dbReference type="EMBL" id="CDX13634.1"/>
    </source>
</evidence>
<dbReference type="EMBL" id="CCNB01000002">
    <property type="protein sequence ID" value="CDX13634.1"/>
    <property type="molecule type" value="Genomic_DNA"/>
</dbReference>
<dbReference type="InterPro" id="IPR043130">
    <property type="entry name" value="CDP-OH_PTrfase_TM_dom"/>
</dbReference>
<evidence type="ECO:0000256" key="1">
    <source>
        <dbReference type="SAM" id="Phobius"/>
    </source>
</evidence>
<dbReference type="Gene3D" id="1.20.120.1760">
    <property type="match status" value="1"/>
</dbReference>
<proteinExistence type="predicted"/>
<protein>
    <recommendedName>
        <fullName evidence="4">CDP-alcohol phosphatidyltransferase</fullName>
    </recommendedName>
</protein>
<dbReference type="GO" id="GO:0008654">
    <property type="term" value="P:phospholipid biosynthetic process"/>
    <property type="evidence" value="ECO:0007669"/>
    <property type="project" value="InterPro"/>
</dbReference>
<keyword evidence="1" id="KW-0472">Membrane</keyword>
<dbReference type="Proteomes" id="UP000046373">
    <property type="component" value="Unassembled WGS sequence"/>
</dbReference>
<name>A0A090DDQ5_MESPL</name>
<feature type="transmembrane region" description="Helical" evidence="1">
    <location>
        <begin position="99"/>
        <end position="119"/>
    </location>
</feature>
<dbReference type="GeneID" id="31887546"/>
<dbReference type="Pfam" id="PF01066">
    <property type="entry name" value="CDP-OH_P_transf"/>
    <property type="match status" value="1"/>
</dbReference>
<keyword evidence="1" id="KW-1133">Transmembrane helix</keyword>